<comment type="caution">
    <text evidence="8">The sequence shown here is derived from an EMBL/GenBank/DDBJ whole genome shotgun (WGS) entry which is preliminary data.</text>
</comment>
<keyword evidence="4 5" id="KW-0472">Membrane</keyword>
<feature type="transmembrane region" description="Helical" evidence="5">
    <location>
        <begin position="114"/>
        <end position="142"/>
    </location>
</feature>
<protein>
    <submittedName>
        <fullName evidence="8">Multidrug export ATP-binding/permease protein YgaD</fullName>
    </submittedName>
</protein>
<dbReference type="SUPFAM" id="SSF90123">
    <property type="entry name" value="ABC transporter transmembrane region"/>
    <property type="match status" value="1"/>
</dbReference>
<dbReference type="Gene3D" id="1.20.1560.10">
    <property type="entry name" value="ABC transporter type 1, transmembrane domain"/>
    <property type="match status" value="1"/>
</dbReference>
<evidence type="ECO:0000313" key="9">
    <source>
        <dbReference type="EMBL" id="CAK9083093.1"/>
    </source>
</evidence>
<name>A0ABP0NHB5_9DINO</name>
<evidence type="ECO:0000256" key="5">
    <source>
        <dbReference type="SAM" id="Phobius"/>
    </source>
</evidence>
<dbReference type="EMBL" id="CAXAMM010039022">
    <property type="protein sequence ID" value="CAK9083093.1"/>
    <property type="molecule type" value="Genomic_DNA"/>
</dbReference>
<dbReference type="InterPro" id="IPR036640">
    <property type="entry name" value="ABC1_TM_sf"/>
</dbReference>
<dbReference type="PROSITE" id="PS50929">
    <property type="entry name" value="ABC_TM1F"/>
    <property type="match status" value="1"/>
</dbReference>
<dbReference type="PROSITE" id="PS50893">
    <property type="entry name" value="ABC_TRANSPORTER_2"/>
    <property type="match status" value="1"/>
</dbReference>
<dbReference type="PANTHER" id="PTHR24221">
    <property type="entry name" value="ATP-BINDING CASSETTE SUB-FAMILY B"/>
    <property type="match status" value="1"/>
</dbReference>
<evidence type="ECO:0000259" key="7">
    <source>
        <dbReference type="PROSITE" id="PS50929"/>
    </source>
</evidence>
<feature type="transmembrane region" description="Helical" evidence="5">
    <location>
        <begin position="352"/>
        <end position="372"/>
    </location>
</feature>
<dbReference type="EMBL" id="CAXAMM010028447">
    <property type="protein sequence ID" value="CAK9062858.1"/>
    <property type="molecule type" value="Genomic_DNA"/>
</dbReference>
<evidence type="ECO:0000259" key="6">
    <source>
        <dbReference type="PROSITE" id="PS50893"/>
    </source>
</evidence>
<feature type="domain" description="ABC transporter" evidence="6">
    <location>
        <begin position="638"/>
        <end position="839"/>
    </location>
</feature>
<feature type="domain" description="ABC transmembrane type-1" evidence="7">
    <location>
        <begin position="363"/>
        <end position="604"/>
    </location>
</feature>
<keyword evidence="8" id="KW-0067">ATP-binding</keyword>
<proteinExistence type="predicted"/>
<dbReference type="Gene3D" id="3.40.50.300">
    <property type="entry name" value="P-loop containing nucleotide triphosphate hydrolases"/>
    <property type="match status" value="1"/>
</dbReference>
<feature type="transmembrane region" description="Helical" evidence="5">
    <location>
        <begin position="262"/>
        <end position="284"/>
    </location>
</feature>
<dbReference type="GO" id="GO:0005524">
    <property type="term" value="F:ATP binding"/>
    <property type="evidence" value="ECO:0007669"/>
    <property type="project" value="UniProtKB-KW"/>
</dbReference>
<keyword evidence="8" id="KW-0547">Nucleotide-binding</keyword>
<dbReference type="InterPro" id="IPR011527">
    <property type="entry name" value="ABC1_TM_dom"/>
</dbReference>
<keyword evidence="3 5" id="KW-1133">Transmembrane helix</keyword>
<feature type="transmembrane region" description="Helical" evidence="5">
    <location>
        <begin position="174"/>
        <end position="191"/>
    </location>
</feature>
<comment type="subcellular location">
    <subcellularLocation>
        <location evidence="1">Membrane</location>
        <topology evidence="1">Multi-pass membrane protein</topology>
    </subcellularLocation>
</comment>
<keyword evidence="2 5" id="KW-0812">Transmembrane</keyword>
<evidence type="ECO:0000313" key="10">
    <source>
        <dbReference type="Proteomes" id="UP001642464"/>
    </source>
</evidence>
<keyword evidence="10" id="KW-1185">Reference proteome</keyword>
<feature type="transmembrane region" description="Helical" evidence="5">
    <location>
        <begin position="543"/>
        <end position="567"/>
    </location>
</feature>
<dbReference type="PANTHER" id="PTHR24221:SF654">
    <property type="entry name" value="ATP-BINDING CASSETTE SUB-FAMILY B MEMBER 6"/>
    <property type="match status" value="1"/>
</dbReference>
<dbReference type="Proteomes" id="UP001642464">
    <property type="component" value="Unassembled WGS sequence"/>
</dbReference>
<dbReference type="InterPro" id="IPR039421">
    <property type="entry name" value="Type_1_exporter"/>
</dbReference>
<gene>
    <name evidence="8" type="ORF">SCF082_LOCUS32666</name>
    <name evidence="9" type="ORF">SCF082_LOCUS39458</name>
</gene>
<evidence type="ECO:0000256" key="2">
    <source>
        <dbReference type="ARBA" id="ARBA00022692"/>
    </source>
</evidence>
<evidence type="ECO:0000256" key="1">
    <source>
        <dbReference type="ARBA" id="ARBA00004141"/>
    </source>
</evidence>
<accession>A0ABP0NHB5</accession>
<sequence>MAVAAFVVLYLAYLGLRLVQPKIAAIAQTTFKEGISQPLFFVLLMLGSMLLVVFPFLPYNTFGEDVKVVKDSGTTLIMVLGILLALWTASVSVADEIEGRTALTLLSKPVGRRQFIIGKFLGVLGPVAVLSIVLSSLFLATISYKVVYDAKETASPDPTVAECQAEMMHVLPPLALAFLETVVLASISVAISTRLPMLANLIICSSIYALGHLVPSLVNSARGDFPILLFVSQLIATILPVLENFDVETAIATGEPVSLAYLGMATVYCLLLSTVSLLLALLFFEDRRLVAPVDEQEAIATTMKQEPDEVGSNWVVYHNSGLLPLAWRARESFIGPTLANIYRHVGSLRSNFAALFTLLTLSAAGIAAYFFMSFLLNWSISAAAQSTGSQLRIAMHHQLMQIGACDLRGPLEPSPRELFTQKIDTVVAALERRGGIVARMLTVSVVLLLAALLTNIWITLAGLLTAVLVWWLLHLLSVRVAYRRELLHRDRAAQTMNTLLEDLDRTPLVLGYGLRESEGDSFERRLSIYERTALASDTNRIQFFPLVALVLLGGACLLVALAGMNILRSTPHLSMASAVFLGLSLTAGLWPLLRVTRATQRLIGAQRAARDVFMYLDREPTIEETAEPKKLATIHEGITFDGITIRDRAGTPLVDDLQLTLSPGCHLAVLSTDDRVAAAVSCLIPRFRDPCSGRMLIDGVDLREFSLESVRQQVALVVQRGMLFTGTVRENITCGDPRFGLSQAAEAARQAQVYNLIQHLPDGFDTVVGQHGVALDPWDAFRIGLARAVLRNPSVYVLEEPMAELDAPTSELMEHCLGMLTEGRITVTIPSNSRRVAAS</sequence>
<organism evidence="8 10">
    <name type="scientific">Durusdinium trenchii</name>
    <dbReference type="NCBI Taxonomy" id="1381693"/>
    <lineage>
        <taxon>Eukaryota</taxon>
        <taxon>Sar</taxon>
        <taxon>Alveolata</taxon>
        <taxon>Dinophyceae</taxon>
        <taxon>Suessiales</taxon>
        <taxon>Symbiodiniaceae</taxon>
        <taxon>Durusdinium</taxon>
    </lineage>
</organism>
<reference evidence="8 10" key="1">
    <citation type="submission" date="2024-02" db="EMBL/GenBank/DDBJ databases">
        <authorList>
            <person name="Chen Y."/>
            <person name="Shah S."/>
            <person name="Dougan E. K."/>
            <person name="Thang M."/>
            <person name="Chan C."/>
        </authorList>
    </citation>
    <scope>NUCLEOTIDE SEQUENCE [LARGE SCALE GENOMIC DNA]</scope>
</reference>
<evidence type="ECO:0000313" key="8">
    <source>
        <dbReference type="EMBL" id="CAK9062858.1"/>
    </source>
</evidence>
<dbReference type="Pfam" id="PF12679">
    <property type="entry name" value="ABC2_membrane_2"/>
    <property type="match status" value="1"/>
</dbReference>
<evidence type="ECO:0000256" key="3">
    <source>
        <dbReference type="ARBA" id="ARBA00022989"/>
    </source>
</evidence>
<dbReference type="InterPro" id="IPR027417">
    <property type="entry name" value="P-loop_NTPase"/>
</dbReference>
<feature type="transmembrane region" description="Helical" evidence="5">
    <location>
        <begin position="74"/>
        <end position="94"/>
    </location>
</feature>
<feature type="transmembrane region" description="Helical" evidence="5">
    <location>
        <begin position="573"/>
        <end position="593"/>
    </location>
</feature>
<dbReference type="SUPFAM" id="SSF52540">
    <property type="entry name" value="P-loop containing nucleoside triphosphate hydrolases"/>
    <property type="match status" value="1"/>
</dbReference>
<dbReference type="InterPro" id="IPR003439">
    <property type="entry name" value="ABC_transporter-like_ATP-bd"/>
</dbReference>
<feature type="transmembrane region" description="Helical" evidence="5">
    <location>
        <begin position="40"/>
        <end position="62"/>
    </location>
</feature>
<feature type="transmembrane region" description="Helical" evidence="5">
    <location>
        <begin position="197"/>
        <end position="218"/>
    </location>
</feature>
<evidence type="ECO:0000256" key="4">
    <source>
        <dbReference type="ARBA" id="ARBA00023136"/>
    </source>
</evidence>
<feature type="transmembrane region" description="Helical" evidence="5">
    <location>
        <begin position="440"/>
        <end position="473"/>
    </location>
</feature>
<dbReference type="Pfam" id="PF00005">
    <property type="entry name" value="ABC_tran"/>
    <property type="match status" value="1"/>
</dbReference>